<dbReference type="PANTHER" id="PTHR21192">
    <property type="entry name" value="NUCLEAR PROTEIN E3-3"/>
    <property type="match status" value="1"/>
</dbReference>
<dbReference type="AlphaFoldDB" id="A0A9N9NXN2"/>
<feature type="non-terminal residue" evidence="1">
    <location>
        <position position="1"/>
    </location>
</feature>
<dbReference type="GO" id="GO:0032981">
    <property type="term" value="P:mitochondrial respiratory chain complex I assembly"/>
    <property type="evidence" value="ECO:0007669"/>
    <property type="project" value="TreeGrafter"/>
</dbReference>
<dbReference type="InterPro" id="IPR036748">
    <property type="entry name" value="MTH938-like_sf"/>
</dbReference>
<organism evidence="1 2">
    <name type="scientific">Acaulospora morrowiae</name>
    <dbReference type="NCBI Taxonomy" id="94023"/>
    <lineage>
        <taxon>Eukaryota</taxon>
        <taxon>Fungi</taxon>
        <taxon>Fungi incertae sedis</taxon>
        <taxon>Mucoromycota</taxon>
        <taxon>Glomeromycotina</taxon>
        <taxon>Glomeromycetes</taxon>
        <taxon>Diversisporales</taxon>
        <taxon>Acaulosporaceae</taxon>
        <taxon>Acaulospora</taxon>
    </lineage>
</organism>
<accession>A0A9N9NXN2</accession>
<dbReference type="Pfam" id="PF04430">
    <property type="entry name" value="DUF498"/>
    <property type="match status" value="1"/>
</dbReference>
<dbReference type="Gene3D" id="3.40.1230.10">
    <property type="entry name" value="MTH938-like"/>
    <property type="match status" value="1"/>
</dbReference>
<dbReference type="InterPro" id="IPR007523">
    <property type="entry name" value="NDUFAF3/AAMDC"/>
</dbReference>
<dbReference type="PANTHER" id="PTHR21192:SF2">
    <property type="entry name" value="NADH DEHYDROGENASE [UBIQUINONE] 1 ALPHA SUBCOMPLEX ASSEMBLY FACTOR 3"/>
    <property type="match status" value="1"/>
</dbReference>
<dbReference type="EMBL" id="CAJVPV010045883">
    <property type="protein sequence ID" value="CAG8769922.1"/>
    <property type="molecule type" value="Genomic_DNA"/>
</dbReference>
<dbReference type="OrthoDB" id="20681at2759"/>
<gene>
    <name evidence="1" type="ORF">AMORRO_LOCUS16517</name>
</gene>
<name>A0A9N9NXN2_9GLOM</name>
<reference evidence="1" key="1">
    <citation type="submission" date="2021-06" db="EMBL/GenBank/DDBJ databases">
        <authorList>
            <person name="Kallberg Y."/>
            <person name="Tangrot J."/>
            <person name="Rosling A."/>
        </authorList>
    </citation>
    <scope>NUCLEOTIDE SEQUENCE</scope>
    <source>
        <strain evidence="1">CL551</strain>
    </source>
</reference>
<dbReference type="SUPFAM" id="SSF64076">
    <property type="entry name" value="MTH938-like"/>
    <property type="match status" value="1"/>
</dbReference>
<proteinExistence type="predicted"/>
<comment type="caution">
    <text evidence="1">The sequence shown here is derived from an EMBL/GenBank/DDBJ whole genome shotgun (WGS) entry which is preliminary data.</text>
</comment>
<sequence length="115" mass="12745">GPVVLLNGELFLWDVPQGVGNGYDRGNLGGVFDGWKEDFLKIFEVIIPRPELLIFGTGKTFIPIPLEVRNYIYKLGLQIDVLDTDNALATFNVLAEEGRDVAAVFLPIRPTNART</sequence>
<feature type="non-terminal residue" evidence="1">
    <location>
        <position position="115"/>
    </location>
</feature>
<dbReference type="Proteomes" id="UP000789342">
    <property type="component" value="Unassembled WGS sequence"/>
</dbReference>
<evidence type="ECO:0000313" key="2">
    <source>
        <dbReference type="Proteomes" id="UP000789342"/>
    </source>
</evidence>
<dbReference type="GO" id="GO:0005743">
    <property type="term" value="C:mitochondrial inner membrane"/>
    <property type="evidence" value="ECO:0007669"/>
    <property type="project" value="TreeGrafter"/>
</dbReference>
<protein>
    <submittedName>
        <fullName evidence="1">14199_t:CDS:1</fullName>
    </submittedName>
</protein>
<keyword evidence="2" id="KW-1185">Reference proteome</keyword>
<evidence type="ECO:0000313" key="1">
    <source>
        <dbReference type="EMBL" id="CAG8769922.1"/>
    </source>
</evidence>